<reference evidence="2" key="1">
    <citation type="journal article" date="2019" name="Int. J. Syst. Evol. Microbiol.">
        <title>The Global Catalogue of Microorganisms (GCM) 10K type strain sequencing project: providing services to taxonomists for standard genome sequencing and annotation.</title>
        <authorList>
            <consortium name="The Broad Institute Genomics Platform"/>
            <consortium name="The Broad Institute Genome Sequencing Center for Infectious Disease"/>
            <person name="Wu L."/>
            <person name="Ma J."/>
        </authorList>
    </citation>
    <scope>NUCLEOTIDE SEQUENCE [LARGE SCALE GENOMIC DNA]</scope>
    <source>
        <strain evidence="2">JCM 16703</strain>
    </source>
</reference>
<dbReference type="EMBL" id="BAAAZH010000027">
    <property type="protein sequence ID" value="GAA4125316.1"/>
    <property type="molecule type" value="Genomic_DNA"/>
</dbReference>
<organism evidence="1 2">
    <name type="scientific">Nocardioides fonticola</name>
    <dbReference type="NCBI Taxonomy" id="450363"/>
    <lineage>
        <taxon>Bacteria</taxon>
        <taxon>Bacillati</taxon>
        <taxon>Actinomycetota</taxon>
        <taxon>Actinomycetes</taxon>
        <taxon>Propionibacteriales</taxon>
        <taxon>Nocardioidaceae</taxon>
        <taxon>Nocardioides</taxon>
    </lineage>
</organism>
<name>A0ABP7XTF4_9ACTN</name>
<protein>
    <recommendedName>
        <fullName evidence="3">DUF2384 domain-containing protein</fullName>
    </recommendedName>
</protein>
<evidence type="ECO:0000313" key="2">
    <source>
        <dbReference type="Proteomes" id="UP001501495"/>
    </source>
</evidence>
<proteinExistence type="predicted"/>
<sequence>MISLGLRTPQWHTAGMNNQSTIARGDLRAYEESVRLPTPELVERLRDLLGAKLVAYLGSVQETRAVRQWADSADARTPSTEVVNRLRMAYRIAALLREKDSAAVVQTWFQGMNPRLDDVAPARLLREGDLEQIGPSVLAAARAFAAAG</sequence>
<keyword evidence="2" id="KW-1185">Reference proteome</keyword>
<gene>
    <name evidence="1" type="ORF">GCM10022215_33700</name>
</gene>
<dbReference type="Proteomes" id="UP001501495">
    <property type="component" value="Unassembled WGS sequence"/>
</dbReference>
<evidence type="ECO:0000313" key="1">
    <source>
        <dbReference type="EMBL" id="GAA4125316.1"/>
    </source>
</evidence>
<comment type="caution">
    <text evidence="1">The sequence shown here is derived from an EMBL/GenBank/DDBJ whole genome shotgun (WGS) entry which is preliminary data.</text>
</comment>
<evidence type="ECO:0008006" key="3">
    <source>
        <dbReference type="Google" id="ProtNLM"/>
    </source>
</evidence>
<accession>A0ABP7XTF4</accession>